<sequence length="123" mass="13785">MSSLYQFESVSGSSPPEKKNPSQNLVDYLISQKKSAPGIVPNYFNLNSQSVESFRADNVFLMSDNSQEPQEVSASELYYSQMLNSISNKPIPLTTAQKKNPLFYNKGKEKSLHYLGIPSEPML</sequence>
<evidence type="ECO:0000313" key="3">
    <source>
        <dbReference type="Proteomes" id="UP000187455"/>
    </source>
</evidence>
<accession>A0A1R0H6T1</accession>
<feature type="compositionally biased region" description="Polar residues" evidence="1">
    <location>
        <begin position="1"/>
        <end position="14"/>
    </location>
</feature>
<keyword evidence="3" id="KW-1185">Reference proteome</keyword>
<protein>
    <submittedName>
        <fullName evidence="2">Uncharacterized protein</fullName>
    </submittedName>
</protein>
<organism evidence="2 3">
    <name type="scientific">Smittium mucronatum</name>
    <dbReference type="NCBI Taxonomy" id="133383"/>
    <lineage>
        <taxon>Eukaryota</taxon>
        <taxon>Fungi</taxon>
        <taxon>Fungi incertae sedis</taxon>
        <taxon>Zoopagomycota</taxon>
        <taxon>Kickxellomycotina</taxon>
        <taxon>Harpellomycetes</taxon>
        <taxon>Harpellales</taxon>
        <taxon>Legeriomycetaceae</taxon>
        <taxon>Smittium</taxon>
    </lineage>
</organism>
<dbReference type="Proteomes" id="UP000187455">
    <property type="component" value="Unassembled WGS sequence"/>
</dbReference>
<feature type="region of interest" description="Disordered" evidence="1">
    <location>
        <begin position="1"/>
        <end position="24"/>
    </location>
</feature>
<evidence type="ECO:0000256" key="1">
    <source>
        <dbReference type="SAM" id="MobiDB-lite"/>
    </source>
</evidence>
<comment type="caution">
    <text evidence="2">The sequence shown here is derived from an EMBL/GenBank/DDBJ whole genome shotgun (WGS) entry which is preliminary data.</text>
</comment>
<evidence type="ECO:0000313" key="2">
    <source>
        <dbReference type="EMBL" id="OLY84885.1"/>
    </source>
</evidence>
<dbReference type="OrthoDB" id="5725686at2759"/>
<dbReference type="AlphaFoldDB" id="A0A1R0H6T1"/>
<reference evidence="2 3" key="1">
    <citation type="journal article" date="2016" name="Mol. Biol. Evol.">
        <title>Genome-Wide Survey of Gut Fungi (Harpellales) Reveals the First Horizontally Transferred Ubiquitin Gene from a Mosquito Host.</title>
        <authorList>
            <person name="Wang Y."/>
            <person name="White M.M."/>
            <person name="Kvist S."/>
            <person name="Moncalvo J.M."/>
        </authorList>
    </citation>
    <scope>NUCLEOTIDE SEQUENCE [LARGE SCALE GENOMIC DNA]</scope>
    <source>
        <strain evidence="2 3">ALG-7-W6</strain>
    </source>
</reference>
<dbReference type="EMBL" id="LSSL01000319">
    <property type="protein sequence ID" value="OLY84885.1"/>
    <property type="molecule type" value="Genomic_DNA"/>
</dbReference>
<name>A0A1R0H6T1_9FUNG</name>
<proteinExistence type="predicted"/>
<gene>
    <name evidence="2" type="ORF">AYI68_g945</name>
</gene>